<comment type="similarity">
    <text evidence="3 14">Belongs to the very long-chain fatty acids dehydratase HACD family.</text>
</comment>
<keyword evidence="16" id="KW-1185">Reference proteome</keyword>
<dbReference type="OrthoDB" id="46988at2759"/>
<evidence type="ECO:0000256" key="6">
    <source>
        <dbReference type="ARBA" id="ARBA00022692"/>
    </source>
</evidence>
<proteinExistence type="inferred from homology"/>
<organism evidence="16">
    <name type="scientific">Micromonas pusilla (strain CCMP1545)</name>
    <name type="common">Picoplanktonic green alga</name>
    <dbReference type="NCBI Taxonomy" id="564608"/>
    <lineage>
        <taxon>Eukaryota</taxon>
        <taxon>Viridiplantae</taxon>
        <taxon>Chlorophyta</taxon>
        <taxon>Mamiellophyceae</taxon>
        <taxon>Mamiellales</taxon>
        <taxon>Mamiellaceae</taxon>
        <taxon>Micromonas</taxon>
    </lineage>
</organism>
<keyword evidence="12 14" id="KW-0456">Lyase</keyword>
<dbReference type="GeneID" id="9686430"/>
<evidence type="ECO:0000256" key="2">
    <source>
        <dbReference type="ARBA" id="ARBA00005194"/>
    </source>
</evidence>
<evidence type="ECO:0000313" key="15">
    <source>
        <dbReference type="EMBL" id="EEH54908.1"/>
    </source>
</evidence>
<dbReference type="UniPathway" id="UPA00094"/>
<dbReference type="PANTHER" id="PTHR11035">
    <property type="entry name" value="VERY-LONG-CHAIN (3R)-3-HYDROXYACYL-COA DEHYDRATASE"/>
    <property type="match status" value="1"/>
</dbReference>
<keyword evidence="7 14" id="KW-0276">Fatty acid metabolism</keyword>
<keyword evidence="6 14" id="KW-0812">Transmembrane</keyword>
<evidence type="ECO:0000256" key="11">
    <source>
        <dbReference type="ARBA" id="ARBA00023160"/>
    </source>
</evidence>
<comment type="caution">
    <text evidence="14">Lacks conserved residue(s) required for the propagation of feature annotation.</text>
</comment>
<dbReference type="EMBL" id="GG663743">
    <property type="protein sequence ID" value="EEH54908.1"/>
    <property type="molecule type" value="Genomic_DNA"/>
</dbReference>
<evidence type="ECO:0000256" key="3">
    <source>
        <dbReference type="ARBA" id="ARBA00007811"/>
    </source>
</evidence>
<evidence type="ECO:0000256" key="9">
    <source>
        <dbReference type="ARBA" id="ARBA00023098"/>
    </source>
</evidence>
<dbReference type="GO" id="GO:0030497">
    <property type="term" value="P:fatty acid elongation"/>
    <property type="evidence" value="ECO:0007669"/>
    <property type="project" value="TreeGrafter"/>
</dbReference>
<comment type="catalytic activity">
    <reaction evidence="13 14">
        <text>a very-long-chain (3R)-3-hydroxyacyl-CoA = a very-long-chain (2E)-enoyl-CoA + H2O</text>
        <dbReference type="Rhea" id="RHEA:45812"/>
        <dbReference type="ChEBI" id="CHEBI:15377"/>
        <dbReference type="ChEBI" id="CHEBI:83728"/>
        <dbReference type="ChEBI" id="CHEBI:85440"/>
        <dbReference type="EC" id="4.2.1.134"/>
    </reaction>
</comment>
<dbReference type="eggNOG" id="KOG3187">
    <property type="taxonomic scope" value="Eukaryota"/>
</dbReference>
<dbReference type="GO" id="GO:0102158">
    <property type="term" value="F:very-long-chain (3R)-3-hydroxyacyl-CoA dehydratase activity"/>
    <property type="evidence" value="ECO:0007669"/>
    <property type="project" value="UniProtKB-EC"/>
</dbReference>
<keyword evidence="10 14" id="KW-0472">Membrane</keyword>
<feature type="transmembrane region" description="Helical" evidence="14">
    <location>
        <begin position="6"/>
        <end position="30"/>
    </location>
</feature>
<keyword evidence="14" id="KW-0256">Endoplasmic reticulum</keyword>
<dbReference type="GO" id="GO:0042761">
    <property type="term" value="P:very long-chain fatty acid biosynthetic process"/>
    <property type="evidence" value="ECO:0007669"/>
    <property type="project" value="TreeGrafter"/>
</dbReference>
<evidence type="ECO:0000256" key="10">
    <source>
        <dbReference type="ARBA" id="ARBA00023136"/>
    </source>
</evidence>
<evidence type="ECO:0000256" key="7">
    <source>
        <dbReference type="ARBA" id="ARBA00022832"/>
    </source>
</evidence>
<dbReference type="PANTHER" id="PTHR11035:SF3">
    <property type="entry name" value="VERY-LONG-CHAIN (3R)-3-HYDROXYACYL-COA DEHYDRATASE"/>
    <property type="match status" value="1"/>
</dbReference>
<feature type="transmembrane region" description="Helical" evidence="14">
    <location>
        <begin position="37"/>
        <end position="61"/>
    </location>
</feature>
<comment type="function">
    <text evidence="14">Catalyzes the third of the four reactions of the long-chain fatty acids elongation cycle. This endoplasmic reticulum-bound enzymatic process, allows the addition of two carbons to the chain of long- and very long-chain fatty acids/VLCFAs per cycle. This enzyme catalyzes the dehydration of the 3-hydroxyacyl-CoA intermediate into trans-2,3-enoyl-CoA, within each cycle of fatty acid elongation. Thereby, it participates to the production of VLCFAs of different chain lengths that are involved in multiple biological processes as precursors of membrane lipids and lipid mediators.</text>
</comment>
<protein>
    <recommendedName>
        <fullName evidence="4 14">Very-long-chain (3R)-3-hydroxyacyl-CoA dehydratase</fullName>
        <ecNumber evidence="4 14">4.2.1.134</ecNumber>
    </recommendedName>
</protein>
<keyword evidence="9 14" id="KW-0443">Lipid metabolism</keyword>
<feature type="transmembrane region" description="Helical" evidence="14">
    <location>
        <begin position="128"/>
        <end position="151"/>
    </location>
</feature>
<dbReference type="EC" id="4.2.1.134" evidence="4 14"/>
<evidence type="ECO:0000256" key="4">
    <source>
        <dbReference type="ARBA" id="ARBA00013122"/>
    </source>
</evidence>
<keyword evidence="5 14" id="KW-0444">Lipid biosynthesis</keyword>
<comment type="pathway">
    <text evidence="2 14">Lipid metabolism; fatty acid biosynthesis.</text>
</comment>
<reference evidence="15 16" key="1">
    <citation type="journal article" date="2009" name="Science">
        <title>Green evolution and dynamic adaptations revealed by genomes of the marine picoeukaryotes Micromonas.</title>
        <authorList>
            <person name="Worden A.Z."/>
            <person name="Lee J.H."/>
            <person name="Mock T."/>
            <person name="Rouze P."/>
            <person name="Simmons M.P."/>
            <person name="Aerts A.L."/>
            <person name="Allen A.E."/>
            <person name="Cuvelier M.L."/>
            <person name="Derelle E."/>
            <person name="Everett M.V."/>
            <person name="Foulon E."/>
            <person name="Grimwood J."/>
            <person name="Gundlach H."/>
            <person name="Henrissat B."/>
            <person name="Napoli C."/>
            <person name="McDonald S.M."/>
            <person name="Parker M.S."/>
            <person name="Rombauts S."/>
            <person name="Salamov A."/>
            <person name="Von Dassow P."/>
            <person name="Badger J.H."/>
            <person name="Coutinho P.M."/>
            <person name="Demir E."/>
            <person name="Dubchak I."/>
            <person name="Gentemann C."/>
            <person name="Eikrem W."/>
            <person name="Gready J.E."/>
            <person name="John U."/>
            <person name="Lanier W."/>
            <person name="Lindquist E.A."/>
            <person name="Lucas S."/>
            <person name="Mayer K.F."/>
            <person name="Moreau H."/>
            <person name="Not F."/>
            <person name="Otillar R."/>
            <person name="Panaud O."/>
            <person name="Pangilinan J."/>
            <person name="Paulsen I."/>
            <person name="Piegu B."/>
            <person name="Poliakov A."/>
            <person name="Robbens S."/>
            <person name="Schmutz J."/>
            <person name="Toulza E."/>
            <person name="Wyss T."/>
            <person name="Zelensky A."/>
            <person name="Zhou K."/>
            <person name="Armbrust E.V."/>
            <person name="Bhattacharya D."/>
            <person name="Goodenough U.W."/>
            <person name="Van de Peer Y."/>
            <person name="Grigoriev I.V."/>
        </authorList>
    </citation>
    <scope>NUCLEOTIDE SEQUENCE [LARGE SCALE GENOMIC DNA]</scope>
    <source>
        <strain evidence="15 16">CCMP1545</strain>
    </source>
</reference>
<feature type="transmembrane region" description="Helical" evidence="14">
    <location>
        <begin position="171"/>
        <end position="194"/>
    </location>
</feature>
<dbReference type="GO" id="GO:0030148">
    <property type="term" value="P:sphingolipid biosynthetic process"/>
    <property type="evidence" value="ECO:0007669"/>
    <property type="project" value="TreeGrafter"/>
</dbReference>
<dbReference type="InterPro" id="IPR007482">
    <property type="entry name" value="Tyr_Pase-like_PTPLA"/>
</dbReference>
<dbReference type="RefSeq" id="XP_003061258.1">
    <property type="nucleotide sequence ID" value="XM_003061212.1"/>
</dbReference>
<evidence type="ECO:0000256" key="5">
    <source>
        <dbReference type="ARBA" id="ARBA00022516"/>
    </source>
</evidence>
<evidence type="ECO:0000256" key="8">
    <source>
        <dbReference type="ARBA" id="ARBA00022989"/>
    </source>
</evidence>
<dbReference type="STRING" id="564608.C1MZP9"/>
<comment type="subcellular location">
    <subcellularLocation>
        <location evidence="14">Endoplasmic reticulum membrane</location>
        <topology evidence="14">Multi-pass membrane protein</topology>
    </subcellularLocation>
    <subcellularLocation>
        <location evidence="1">Membrane</location>
        <topology evidence="1">Multi-pass membrane protein</topology>
    </subcellularLocation>
</comment>
<evidence type="ECO:0000256" key="12">
    <source>
        <dbReference type="ARBA" id="ARBA00023239"/>
    </source>
</evidence>
<accession>C1MZP9</accession>
<name>C1MZP9_MICPC</name>
<keyword evidence="8 14" id="KW-1133">Transmembrane helix</keyword>
<dbReference type="Pfam" id="PF04387">
    <property type="entry name" value="PTPLA"/>
    <property type="match status" value="1"/>
</dbReference>
<dbReference type="OMA" id="AAFMEPF"/>
<sequence length="211" mass="23369">MGLTKTYLLAYNGALAFAWARVLVLASLALRDGGHRAVYDAVASPLLVAQTAAVMEILHAMTGIARSPVLVTAMQVSSRLMVVWGVLHVAPPSRVATYVIRYGFYFLKLVDALETPIGRFVNWARYTFFLALYPLGVASELWLAWSAAAYVKKRGVLSYPMPNPWNVWIDWPSVTAMFFAGYVPGFPMLFGYMLKQRKKVLSPAGKKTKTA</sequence>
<evidence type="ECO:0000256" key="14">
    <source>
        <dbReference type="RuleBase" id="RU363109"/>
    </source>
</evidence>
<dbReference type="AlphaFoldDB" id="C1MZP9"/>
<dbReference type="GO" id="GO:0005789">
    <property type="term" value="C:endoplasmic reticulum membrane"/>
    <property type="evidence" value="ECO:0007669"/>
    <property type="project" value="UniProtKB-SubCell"/>
</dbReference>
<dbReference type="Proteomes" id="UP000001876">
    <property type="component" value="Unassembled WGS sequence"/>
</dbReference>
<gene>
    <name evidence="15" type="ORF">MICPUCDRAFT_44656</name>
</gene>
<evidence type="ECO:0000256" key="1">
    <source>
        <dbReference type="ARBA" id="ARBA00004141"/>
    </source>
</evidence>
<keyword evidence="11 14" id="KW-0275">Fatty acid biosynthesis</keyword>
<dbReference type="KEGG" id="mpp:MICPUCDRAFT_44656"/>
<evidence type="ECO:0000256" key="13">
    <source>
        <dbReference type="ARBA" id="ARBA00036671"/>
    </source>
</evidence>
<evidence type="ECO:0000313" key="16">
    <source>
        <dbReference type="Proteomes" id="UP000001876"/>
    </source>
</evidence>